<gene>
    <name evidence="3" type="ORF">V2S66_07205</name>
</gene>
<feature type="transmembrane region" description="Helical" evidence="2">
    <location>
        <begin position="149"/>
        <end position="173"/>
    </location>
</feature>
<dbReference type="Pfam" id="PF19877">
    <property type="entry name" value="DUF6350"/>
    <property type="match status" value="1"/>
</dbReference>
<dbReference type="Proteomes" id="UP001344658">
    <property type="component" value="Unassembled WGS sequence"/>
</dbReference>
<dbReference type="InterPro" id="IPR045931">
    <property type="entry name" value="DUF6350"/>
</dbReference>
<sequence>MTHISEPRPAAGAAATLREPHPRWASVRVSALVAGASAAGLGLGVPATVVLLLWIGSPYPDNGIDGALHLGAGLWLLAQGAGLVRAHTFSGVPAPVALAPLLLSAVAAWLVHRGTASAVASAVPAADRSRDRRDPRPPHDPDSPRDPRAALTVAGWVLTGYLSVGALAVAYAAHGPLRVAPLSVVHVPLFAAAAALCGAWTGCGRPPLVRLLRALRLPRQYGEEATACLRAAGIGGGVLLGGGALLAAASLAWHADRSGQAYAQLSGEYEGRIAVFLVAVALLPNMAVWAACYGLGVGFSVGAGSAVAPYGVHGLPLLPAFPLLAALPSGASWEGWSALALPVAAGGAVAWVLGNGGWSLWRTLRAVCGAALCLGAGCAVASAWAGGALGRGVMADVGPTWWLAGVAALCWTVVVAVPGAMLLRWHIAHPSYDWRLPSPTWRPSLPAPRAALAWLPRLPALRAARAARTAEAEAQAHVTEAVPAGPAVITPPRTEPPESEPPPSSEPTSSESSGPETPEAARPGATPGWRSRLVLAGLLPDRPSDGAEAGAGADAEADTEPDLVPPPPDPLPWPMAPPLPVFPPPLPQPPLPPPPGTAPQPPGTGAAEGGEPPPAP</sequence>
<feature type="compositionally biased region" description="Basic and acidic residues" evidence="1">
    <location>
        <begin position="127"/>
        <end position="148"/>
    </location>
</feature>
<name>A0ABU7P7G9_9ACTN</name>
<feature type="transmembrane region" description="Helical" evidence="2">
    <location>
        <begin position="185"/>
        <end position="208"/>
    </location>
</feature>
<keyword evidence="2" id="KW-1133">Transmembrane helix</keyword>
<dbReference type="EMBL" id="JAZEWV010000004">
    <property type="protein sequence ID" value="MEE4541757.1"/>
    <property type="molecule type" value="Genomic_DNA"/>
</dbReference>
<keyword evidence="2" id="KW-0472">Membrane</keyword>
<protein>
    <submittedName>
        <fullName evidence="3">DUF6350 family protein</fullName>
    </submittedName>
</protein>
<evidence type="ECO:0000256" key="2">
    <source>
        <dbReference type="SAM" id="Phobius"/>
    </source>
</evidence>
<evidence type="ECO:0000313" key="4">
    <source>
        <dbReference type="Proteomes" id="UP001344658"/>
    </source>
</evidence>
<feature type="transmembrane region" description="Helical" evidence="2">
    <location>
        <begin position="333"/>
        <end position="354"/>
    </location>
</feature>
<organism evidence="3 4">
    <name type="scientific">Actinacidiphila polyblastidii</name>
    <dbReference type="NCBI Taxonomy" id="3110430"/>
    <lineage>
        <taxon>Bacteria</taxon>
        <taxon>Bacillati</taxon>
        <taxon>Actinomycetota</taxon>
        <taxon>Actinomycetes</taxon>
        <taxon>Kitasatosporales</taxon>
        <taxon>Streptomycetaceae</taxon>
        <taxon>Actinacidiphila</taxon>
    </lineage>
</organism>
<comment type="caution">
    <text evidence="3">The sequence shown here is derived from an EMBL/GenBank/DDBJ whole genome shotgun (WGS) entry which is preliminary data.</text>
</comment>
<feature type="compositionally biased region" description="Low complexity" evidence="1">
    <location>
        <begin position="506"/>
        <end position="518"/>
    </location>
</feature>
<feature type="region of interest" description="Disordered" evidence="1">
    <location>
        <begin position="122"/>
        <end position="148"/>
    </location>
</feature>
<accession>A0ABU7P7G9</accession>
<feature type="transmembrane region" description="Helical" evidence="2">
    <location>
        <begin position="401"/>
        <end position="423"/>
    </location>
</feature>
<reference evidence="3 4" key="1">
    <citation type="submission" date="2023-12" db="EMBL/GenBank/DDBJ databases">
        <title>Streptomyces sp. V4-01.</title>
        <authorList>
            <person name="Somphong A."/>
            <person name="Phongsopitanun W."/>
        </authorList>
    </citation>
    <scope>NUCLEOTIDE SEQUENCE [LARGE SCALE GENOMIC DNA]</scope>
    <source>
        <strain evidence="3 4">V4-01</strain>
    </source>
</reference>
<evidence type="ECO:0000256" key="1">
    <source>
        <dbReference type="SAM" id="MobiDB-lite"/>
    </source>
</evidence>
<keyword evidence="4" id="KW-1185">Reference proteome</keyword>
<keyword evidence="2" id="KW-0812">Transmembrane</keyword>
<feature type="transmembrane region" description="Helical" evidence="2">
    <location>
        <begin position="229"/>
        <end position="253"/>
    </location>
</feature>
<feature type="transmembrane region" description="Helical" evidence="2">
    <location>
        <begin position="29"/>
        <end position="55"/>
    </location>
</feature>
<feature type="transmembrane region" description="Helical" evidence="2">
    <location>
        <begin position="92"/>
        <end position="111"/>
    </location>
</feature>
<proteinExistence type="predicted"/>
<feature type="compositionally biased region" description="Pro residues" evidence="1">
    <location>
        <begin position="563"/>
        <end position="602"/>
    </location>
</feature>
<feature type="transmembrane region" description="Helical" evidence="2">
    <location>
        <begin position="366"/>
        <end position="389"/>
    </location>
</feature>
<feature type="region of interest" description="Disordered" evidence="1">
    <location>
        <begin position="472"/>
        <end position="616"/>
    </location>
</feature>
<dbReference type="RefSeq" id="WP_330793677.1">
    <property type="nucleotide sequence ID" value="NZ_JAZEWV010000004.1"/>
</dbReference>
<feature type="transmembrane region" description="Helical" evidence="2">
    <location>
        <begin position="273"/>
        <end position="295"/>
    </location>
</feature>
<evidence type="ECO:0000313" key="3">
    <source>
        <dbReference type="EMBL" id="MEE4541757.1"/>
    </source>
</evidence>
<feature type="transmembrane region" description="Helical" evidence="2">
    <location>
        <begin position="307"/>
        <end position="327"/>
    </location>
</feature>